<reference evidence="2 3" key="1">
    <citation type="submission" date="2013-11" db="EMBL/GenBank/DDBJ databases">
        <title>Opisthorchis viverrini - life in the bile duct.</title>
        <authorList>
            <person name="Young N.D."/>
            <person name="Nagarajan N."/>
            <person name="Lin S.J."/>
            <person name="Korhonen P.K."/>
            <person name="Jex A.R."/>
            <person name="Hall R.S."/>
            <person name="Safavi-Hemami H."/>
            <person name="Kaewkong W."/>
            <person name="Bertrand D."/>
            <person name="Gao S."/>
            <person name="Seet Q."/>
            <person name="Wongkham S."/>
            <person name="Teh B.T."/>
            <person name="Wongkham C."/>
            <person name="Intapan P.M."/>
            <person name="Maleewong W."/>
            <person name="Yang X."/>
            <person name="Hu M."/>
            <person name="Wang Z."/>
            <person name="Hofmann A."/>
            <person name="Sternberg P.W."/>
            <person name="Tan P."/>
            <person name="Wang J."/>
            <person name="Gasser R.B."/>
        </authorList>
    </citation>
    <scope>NUCLEOTIDE SEQUENCE [LARGE SCALE GENOMIC DNA]</scope>
</reference>
<dbReference type="STRING" id="6198.A0A074ZFQ6"/>
<name>A0A074ZFQ6_OPIVI</name>
<feature type="compositionally biased region" description="Polar residues" evidence="1">
    <location>
        <begin position="56"/>
        <end position="66"/>
    </location>
</feature>
<dbReference type="EMBL" id="KL596759">
    <property type="protein sequence ID" value="KER26023.1"/>
    <property type="molecule type" value="Genomic_DNA"/>
</dbReference>
<dbReference type="Proteomes" id="UP000054324">
    <property type="component" value="Unassembled WGS sequence"/>
</dbReference>
<sequence length="404" mass="44016">MTYTTNNILIPHRALRGAISRVALLAAYSRVGKRKHATADASLLILSRFPSFTTPHPNSNTFSAGPSSGPGRFAHPASHSAATSARPSSVTTLNTSKSVFKPRKPACLAAFNVRTLKQADQQGALALTLDSICIDACCLSETRTQDELTAPSLSSRFRLRTSGDAEAAAAGYAGVGTVLSKQAEASLLDWIPVNSRLCAVRLATSVRESGEKDSTTLPPDRLVARLLVERSLVALGLAAPLWPSWHGCTLWNEVPATVARGIVAALKPDHHVKVAAVDRKSVHWWVPTTKLAPNPNRLCWRQLSVASVNHRRSSWHHVKVAAVDRKSVHNVVPTTKLAPNPNRLCWRQLSVASVNHRLPLLLEHQRGLRSYNCTLLLFIALFSTFSNKICQLVPFEFLPFVLPT</sequence>
<proteinExistence type="predicted"/>
<dbReference type="GeneID" id="20320837"/>
<dbReference type="RefSeq" id="XP_009170242.1">
    <property type="nucleotide sequence ID" value="XM_009171978.1"/>
</dbReference>
<dbReference type="OrthoDB" id="6242194at2759"/>
<protein>
    <submittedName>
        <fullName evidence="2">Uncharacterized protein</fullName>
    </submittedName>
</protein>
<evidence type="ECO:0000313" key="3">
    <source>
        <dbReference type="Proteomes" id="UP000054324"/>
    </source>
</evidence>
<evidence type="ECO:0000313" key="2">
    <source>
        <dbReference type="EMBL" id="KER26023.1"/>
    </source>
</evidence>
<gene>
    <name evidence="2" type="ORF">T265_06658</name>
</gene>
<feature type="region of interest" description="Disordered" evidence="1">
    <location>
        <begin position="56"/>
        <end position="95"/>
    </location>
</feature>
<keyword evidence="3" id="KW-1185">Reference proteome</keyword>
<dbReference type="AlphaFoldDB" id="A0A074ZFQ6"/>
<organism evidence="2 3">
    <name type="scientific">Opisthorchis viverrini</name>
    <name type="common">Southeast Asian liver fluke</name>
    <dbReference type="NCBI Taxonomy" id="6198"/>
    <lineage>
        <taxon>Eukaryota</taxon>
        <taxon>Metazoa</taxon>
        <taxon>Spiralia</taxon>
        <taxon>Lophotrochozoa</taxon>
        <taxon>Platyhelminthes</taxon>
        <taxon>Trematoda</taxon>
        <taxon>Digenea</taxon>
        <taxon>Opisthorchiida</taxon>
        <taxon>Opisthorchiata</taxon>
        <taxon>Opisthorchiidae</taxon>
        <taxon>Opisthorchis</taxon>
    </lineage>
</organism>
<feature type="compositionally biased region" description="Low complexity" evidence="1">
    <location>
        <begin position="74"/>
        <end position="89"/>
    </location>
</feature>
<evidence type="ECO:0000256" key="1">
    <source>
        <dbReference type="SAM" id="MobiDB-lite"/>
    </source>
</evidence>
<accession>A0A074ZFQ6</accession>
<dbReference type="KEGG" id="ovi:T265_06658"/>
<dbReference type="CTD" id="20320837"/>